<dbReference type="InterPro" id="IPR025948">
    <property type="entry name" value="HTH-like_dom"/>
</dbReference>
<evidence type="ECO:0000259" key="1">
    <source>
        <dbReference type="PROSITE" id="PS50994"/>
    </source>
</evidence>
<dbReference type="Proteomes" id="UP000515913">
    <property type="component" value="Chromosome"/>
</dbReference>
<dbReference type="PANTHER" id="PTHR46889:SF4">
    <property type="entry name" value="TRANSPOSASE INSO FOR INSERTION SEQUENCE ELEMENT IS911B-RELATED"/>
    <property type="match status" value="1"/>
</dbReference>
<keyword evidence="3" id="KW-1185">Reference proteome</keyword>
<dbReference type="GO" id="GO:0015074">
    <property type="term" value="P:DNA integration"/>
    <property type="evidence" value="ECO:0007669"/>
    <property type="project" value="InterPro"/>
</dbReference>
<accession>A0A7G9GZE2</accession>
<dbReference type="PROSITE" id="PS50994">
    <property type="entry name" value="INTEGRASE"/>
    <property type="match status" value="1"/>
</dbReference>
<dbReference type="Pfam" id="PF00665">
    <property type="entry name" value="rve"/>
    <property type="match status" value="1"/>
</dbReference>
<dbReference type="Pfam" id="PF13333">
    <property type="entry name" value="rve_2"/>
    <property type="match status" value="1"/>
</dbReference>
<dbReference type="Pfam" id="PF13276">
    <property type="entry name" value="HTH_21"/>
    <property type="match status" value="1"/>
</dbReference>
<name>A0A7G9GZE2_9FUSO</name>
<evidence type="ECO:0000313" key="2">
    <source>
        <dbReference type="EMBL" id="QNM16174.1"/>
    </source>
</evidence>
<gene>
    <name evidence="2" type="ORF">H9Q81_00285</name>
</gene>
<sequence length="307" mass="36816">MNKKVERIGRGSDLKLKFLAIKEVAFEYKYSIKFLCEVWKINRRSYYKWLHRTPSNREKENEIIKEKILEIYYSVNKIYGFRRITMNVNHQMNKNYNVKRIYRLMKDELNISSIIRRKKKKYIKTSAEYQSENILNRNFSAENPQQKVLTDITEFKYGKDKKIYLCATLDLYDRSILSYSFSNKADTKLVLEVLNNSFDSNLTTKRILHSDRGSQFRSLEYKSALEKLNITHSMSRVGKCIDNGPMEGLFGNIKVEKYYLKKYKTLSELEKDISEYIKFYNEERLQKNLGNRSPIEYRKFKEKNVDN</sequence>
<proteinExistence type="predicted"/>
<organism evidence="2 3">
    <name type="scientific">Fusobacterium hominis</name>
    <dbReference type="NCBI Taxonomy" id="2764326"/>
    <lineage>
        <taxon>Bacteria</taxon>
        <taxon>Fusobacteriati</taxon>
        <taxon>Fusobacteriota</taxon>
        <taxon>Fusobacteriia</taxon>
        <taxon>Fusobacteriales</taxon>
        <taxon>Fusobacteriaceae</taxon>
        <taxon>Fusobacterium</taxon>
    </lineage>
</organism>
<dbReference type="PANTHER" id="PTHR46889">
    <property type="entry name" value="TRANSPOSASE INSF FOR INSERTION SEQUENCE IS3B-RELATED"/>
    <property type="match status" value="1"/>
</dbReference>
<dbReference type="InterPro" id="IPR012337">
    <property type="entry name" value="RNaseH-like_sf"/>
</dbReference>
<dbReference type="AlphaFoldDB" id="A0A7G9GZE2"/>
<dbReference type="KEGG" id="fho:H9Q81_00285"/>
<dbReference type="Gene3D" id="3.30.420.10">
    <property type="entry name" value="Ribonuclease H-like superfamily/Ribonuclease H"/>
    <property type="match status" value="1"/>
</dbReference>
<dbReference type="InterPro" id="IPR001584">
    <property type="entry name" value="Integrase_cat-core"/>
</dbReference>
<feature type="domain" description="Integrase catalytic" evidence="1">
    <location>
        <begin position="140"/>
        <end position="302"/>
    </location>
</feature>
<dbReference type="EMBL" id="CP060637">
    <property type="protein sequence ID" value="QNM16174.1"/>
    <property type="molecule type" value="Genomic_DNA"/>
</dbReference>
<dbReference type="GO" id="GO:0003676">
    <property type="term" value="F:nucleic acid binding"/>
    <property type="evidence" value="ECO:0007669"/>
    <property type="project" value="InterPro"/>
</dbReference>
<evidence type="ECO:0000313" key="3">
    <source>
        <dbReference type="Proteomes" id="UP000515913"/>
    </source>
</evidence>
<dbReference type="InterPro" id="IPR036397">
    <property type="entry name" value="RNaseH_sf"/>
</dbReference>
<reference evidence="2 3" key="1">
    <citation type="submission" date="2020-08" db="EMBL/GenBank/DDBJ databases">
        <authorList>
            <person name="Liu C."/>
            <person name="Sun Q."/>
        </authorList>
    </citation>
    <scope>NUCLEOTIDE SEQUENCE [LARGE SCALE GENOMIC DNA]</scope>
    <source>
        <strain evidence="2 3">NSJ-57</strain>
    </source>
</reference>
<protein>
    <submittedName>
        <fullName evidence="2">IS3 family transposase</fullName>
    </submittedName>
</protein>
<dbReference type="InterPro" id="IPR050900">
    <property type="entry name" value="Transposase_IS3/IS150/IS904"/>
</dbReference>
<dbReference type="SUPFAM" id="SSF53098">
    <property type="entry name" value="Ribonuclease H-like"/>
    <property type="match status" value="1"/>
</dbReference>